<evidence type="ECO:0000313" key="3">
    <source>
        <dbReference type="Proteomes" id="UP000805614"/>
    </source>
</evidence>
<dbReference type="RefSeq" id="WP_187247717.1">
    <property type="nucleotide sequence ID" value="NZ_BAAAOK010000011.1"/>
</dbReference>
<dbReference type="InterPro" id="IPR025406">
    <property type="entry name" value="DUF4132"/>
</dbReference>
<evidence type="ECO:0000259" key="1">
    <source>
        <dbReference type="Pfam" id="PF13569"/>
    </source>
</evidence>
<name>A0ABR7M199_9ACTN</name>
<evidence type="ECO:0000313" key="2">
    <source>
        <dbReference type="EMBL" id="MBC6470673.1"/>
    </source>
</evidence>
<accession>A0ABR7M199</accession>
<organism evidence="2 3">
    <name type="scientific">Actinomadura alba</name>
    <dbReference type="NCBI Taxonomy" id="406431"/>
    <lineage>
        <taxon>Bacteria</taxon>
        <taxon>Bacillati</taxon>
        <taxon>Actinomycetota</taxon>
        <taxon>Actinomycetes</taxon>
        <taxon>Streptosporangiales</taxon>
        <taxon>Thermomonosporaceae</taxon>
        <taxon>Actinomadura</taxon>
    </lineage>
</organism>
<proteinExistence type="predicted"/>
<gene>
    <name evidence="2" type="ORF">HKK74_35060</name>
</gene>
<protein>
    <submittedName>
        <fullName evidence="2">DUF4132 domain-containing protein</fullName>
    </submittedName>
</protein>
<feature type="domain" description="DUF4132" evidence="1">
    <location>
        <begin position="809"/>
        <end position="987"/>
    </location>
</feature>
<dbReference type="Pfam" id="PF13569">
    <property type="entry name" value="DUF4132"/>
    <property type="match status" value="1"/>
</dbReference>
<sequence length="1075" mass="118412">MIELDQDAAATVRRRVAEIRDALDHLLDAEQSRRDLVEPARAHLAGEVNAQGAAVIAAVVAAETQMGDDTIGYEGLGVFADAWVREHGLVFAATATAELSRVFVAGYDWGEKKHQRHLRLRSLDERDPGYNRGQKCLDLVAARVRALLAVAGDGEYQEAVEALAGCRRDEVQHLITAYLMPTQTEWVDAFCAALPPDLHLEPYKRSKLMCALGSIEQLERVYSDDRWSWLAEEIRTVVDGVGSAVVPMLLRTIDNCTYSAEPLFQALGVLPTDEAFELLVARLDMPHAHAAAIEAAGRFPKRAVRVLADAATSGPATIASYAVRLLRDHVAAHPELATEDVRQVIEKSTWAVEAPPESLPRLLVEPPWNREHAKTKPVTVRGLKAPDEPALAWEPGEREAWAAADAPSAEDTNWDETIQRFQDRRLPPEQEPALFLDAPEDRVRPLLTDWRPSRIHDTDGAWMKPIVARFGLDALPAALDFAEAQPAVGTGLLLPFSDAKVAALMAGWLVRRPKLRPVVQDWFGRHAPAAARALVPAALGRAGQQRRDAEAALRFLASGGRHDEVVDAARGHGDKAARAIETLLATDPLEDFPADLPYVSERPDPYLLPEVLLRDGGRALPTEAADHIITMLLMCRPDHVYAGIDVVKEICDPASLAAFAWGLFERSALHDEKGISGDVAWVFTALSVFGDDETVRRFTPIIRTWPGKGGHHRAVEGLDVLVAIGTDVALMHLNGIAQKVKYKGIKAKAQERITALAAELGLTPERLADRLVPDLGLDAAGSLTLDYGPRRFTVGFDEQLKPYVLDEDGVRRAALPKPGARDDQELAPAAYKRFAALKKDVRTVAANQIDRLEQAMVTQRRWTAGEFRDLIARHPLLWHIARRLLWITEDGPAFRIAEDRTLADIDDKELTLRDSDRVGIAHPLLLGADLSAWAEIFADYEILQPFPQLGRPTYALTDEERAAAALERFHDITVPVGQVLGMERRGWLRGTAEDNGIQCWIYRPLPGGRGVVVDLDPGITVGDPSYWSEQRITQVWLSPSTKLSWRIDRVPLPFSDLDPVTASEVLTDLTALATA</sequence>
<comment type="caution">
    <text evidence="2">The sequence shown here is derived from an EMBL/GenBank/DDBJ whole genome shotgun (WGS) entry which is preliminary data.</text>
</comment>
<dbReference type="EMBL" id="JABVEC010000046">
    <property type="protein sequence ID" value="MBC6470673.1"/>
    <property type="molecule type" value="Genomic_DNA"/>
</dbReference>
<reference evidence="2 3" key="1">
    <citation type="submission" date="2020-06" db="EMBL/GenBank/DDBJ databases">
        <title>Actinomadura xiongansis sp. nov., isolated from soil of Baiyangdian.</title>
        <authorList>
            <person name="Zhang X."/>
        </authorList>
    </citation>
    <scope>NUCLEOTIDE SEQUENCE [LARGE SCALE GENOMIC DNA]</scope>
    <source>
        <strain evidence="2 3">HBUM206468</strain>
    </source>
</reference>
<keyword evidence="3" id="KW-1185">Reference proteome</keyword>
<dbReference type="Proteomes" id="UP000805614">
    <property type="component" value="Unassembled WGS sequence"/>
</dbReference>